<dbReference type="Proteomes" id="UP000266673">
    <property type="component" value="Unassembled WGS sequence"/>
</dbReference>
<dbReference type="STRING" id="44941.A0A397VYF2"/>
<accession>A0A397VYF2</accession>
<evidence type="ECO:0000313" key="1">
    <source>
        <dbReference type="EMBL" id="RIB26367.1"/>
    </source>
</evidence>
<dbReference type="AlphaFoldDB" id="A0A397VYF2"/>
<name>A0A397VYF2_9GLOM</name>
<dbReference type="OrthoDB" id="2447160at2759"/>
<dbReference type="EMBL" id="QKWP01000137">
    <property type="protein sequence ID" value="RIB26367.1"/>
    <property type="molecule type" value="Genomic_DNA"/>
</dbReference>
<gene>
    <name evidence="1" type="ORF">C2G38_2163429</name>
</gene>
<protein>
    <submittedName>
        <fullName evidence="1">Uncharacterized protein</fullName>
    </submittedName>
</protein>
<evidence type="ECO:0000313" key="2">
    <source>
        <dbReference type="Proteomes" id="UP000266673"/>
    </source>
</evidence>
<sequence length="407" mass="47337">MIVRPSIMMKEHVQATINSQFVDTEDYPGTAVDTQDDVLECEVAQKLLVFRTFRKFRTCIEAEDRHLKAFFDELVLLANMSQKKYESHPKIMSQLLLVCYILCGIRNKFIINVKCDLALYLDSTGTGDSTINALAELDTINNYLEKYYETSMVLNVDDYHNIYTNRVPKGNKTSMPTHLATILLNPINATLPIPINFNSTSIHNPNQISENEEETMEALTVHSYNLWLKERINDRFLNNIILIDLIKNNLHFINNYLESLSIIRKVDTMQKYFDLGYIIPLVADWPGQIFVRSAILRFLAYGDKSKISQDELGVNIQPWKINLLLEVTHRSWLRILDNFSHYNYNKALLIFLSDISYWRKINHTILKILKAYLPKFSDAPVELFHSLLRRTTQKHDTIEHSTSGTFY</sequence>
<proteinExistence type="predicted"/>
<organism evidence="1 2">
    <name type="scientific">Gigaspora rosea</name>
    <dbReference type="NCBI Taxonomy" id="44941"/>
    <lineage>
        <taxon>Eukaryota</taxon>
        <taxon>Fungi</taxon>
        <taxon>Fungi incertae sedis</taxon>
        <taxon>Mucoromycota</taxon>
        <taxon>Glomeromycotina</taxon>
        <taxon>Glomeromycetes</taxon>
        <taxon>Diversisporales</taxon>
        <taxon>Gigasporaceae</taxon>
        <taxon>Gigaspora</taxon>
    </lineage>
</organism>
<comment type="caution">
    <text evidence="1">The sequence shown here is derived from an EMBL/GenBank/DDBJ whole genome shotgun (WGS) entry which is preliminary data.</text>
</comment>
<keyword evidence="2" id="KW-1185">Reference proteome</keyword>
<reference evidence="1 2" key="1">
    <citation type="submission" date="2018-06" db="EMBL/GenBank/DDBJ databases">
        <title>Comparative genomics reveals the genomic features of Rhizophagus irregularis, R. cerebriforme, R. diaphanum and Gigaspora rosea, and their symbiotic lifestyle signature.</title>
        <authorList>
            <person name="Morin E."/>
            <person name="San Clemente H."/>
            <person name="Chen E.C.H."/>
            <person name="De La Providencia I."/>
            <person name="Hainaut M."/>
            <person name="Kuo A."/>
            <person name="Kohler A."/>
            <person name="Murat C."/>
            <person name="Tang N."/>
            <person name="Roy S."/>
            <person name="Loubradou J."/>
            <person name="Henrissat B."/>
            <person name="Grigoriev I.V."/>
            <person name="Corradi N."/>
            <person name="Roux C."/>
            <person name="Martin F.M."/>
        </authorList>
    </citation>
    <scope>NUCLEOTIDE SEQUENCE [LARGE SCALE GENOMIC DNA]</scope>
    <source>
        <strain evidence="1 2">DAOM 194757</strain>
    </source>
</reference>